<dbReference type="SUPFAM" id="SSF53098">
    <property type="entry name" value="Ribonuclease H-like"/>
    <property type="match status" value="1"/>
</dbReference>
<dbReference type="Proteomes" id="UP000265515">
    <property type="component" value="Unassembled WGS sequence"/>
</dbReference>
<sequence>MGGGAEVPCGEKGRSEEEEEEEQRRGGGGGILMVGGGGEGLATWRLRENRERRIGVGGGGEEGGQSLDGGVGLRCRVARKGEARRRRRRRRRSKEEEEEEEEDDEDGILMFTASSTRAMEHFLRKGKTCPYRNGEILYLLALRGGKIEGEATKKMLHQYRAQKGIAEDTGMEPAAALVTGKSDEMEELLTPPLAPGREVRVEGQAAGGTSVEDTQDKTVPPTAGPSFQASTFGSKSTRATQTSIRKWAENTAEKRLDTQWGRALFRSGVPFNFVRQDETRALHNLYMELGATKAKVDMPMYERVRTAILDLVYDQVKQEVRPVMDGTFQAAHSSRTALLIEGGHPMGEGPVQGIAKLPWVAKIVKRAKMMVKFIKNHHRTVALFSACSLEETKTLIMPTEVRFASTYQMLERLCDRDWVLKEMMERGWNIHWSTRKLRRKAELIFLTVRSDEWWIEVQRIVSVMRPMNELLRRMDRDSVAPSQLWGFGELLEKRLRTIFGLTEEQRQDVMAIVHDRCKMMRQPAHAANFLLAPNRRDPRWVLDKDGLLVQNAIKYFMTQLGGERWGSEQSHVNVWQSLWAFHCEPPTKEERAKEPMWDDFALQTTVLIVRQHLNGGLHMVGNIRICRRLLLVSLRCGARRHHPSENWSSLDLIHTKRRNNLSSESLAKLVYIHWNMQLQSIPKSMKGGFVDVCACFFDDPEASPANDPAVLPRPLEVDEEEVLRQASLRKTPKGRVAIGTSSDESDSSSEEEIMGRGRNSCHETMRSTVAGSVRRTSTTGHVVFITVLPVLQALTSWTWEVEGASHDDRERAAAKALARRDWAEVQKRIEEDNAKRLAVPRPGSLSGLSMPPPADQVVGPKEKQQQKEQQQQGRQQQQQHKDQQRHKEQHEEHQQQEQKQQEEEQQQQEKQQLEEQQRQQQQEDNQ</sequence>
<evidence type="ECO:0000313" key="2">
    <source>
        <dbReference type="EMBL" id="GBG89467.1"/>
    </source>
</evidence>
<feature type="compositionally biased region" description="Gly residues" evidence="1">
    <location>
        <begin position="26"/>
        <end position="40"/>
    </location>
</feature>
<feature type="compositionally biased region" description="Basic and acidic residues" evidence="1">
    <location>
        <begin position="879"/>
        <end position="902"/>
    </location>
</feature>
<name>A0A388M4F7_CHABU</name>
<feature type="compositionally biased region" description="Polar residues" evidence="1">
    <location>
        <begin position="225"/>
        <end position="240"/>
    </location>
</feature>
<protein>
    <submittedName>
        <fullName evidence="2">Uncharacterized protein</fullName>
    </submittedName>
</protein>
<feature type="compositionally biased region" description="Low complexity" evidence="1">
    <location>
        <begin position="840"/>
        <end position="849"/>
    </location>
</feature>
<dbReference type="EMBL" id="BFEA01000739">
    <property type="protein sequence ID" value="GBG89467.1"/>
    <property type="molecule type" value="Genomic_DNA"/>
</dbReference>
<feature type="compositionally biased region" description="Acidic residues" evidence="1">
    <location>
        <begin position="96"/>
        <end position="107"/>
    </location>
</feature>
<dbReference type="AlphaFoldDB" id="A0A388M4F7"/>
<feature type="compositionally biased region" description="Basic residues" evidence="1">
    <location>
        <begin position="76"/>
        <end position="92"/>
    </location>
</feature>
<comment type="caution">
    <text evidence="2">The sequence shown here is derived from an EMBL/GenBank/DDBJ whole genome shotgun (WGS) entry which is preliminary data.</text>
</comment>
<keyword evidence="3" id="KW-1185">Reference proteome</keyword>
<evidence type="ECO:0000256" key="1">
    <source>
        <dbReference type="SAM" id="MobiDB-lite"/>
    </source>
</evidence>
<dbReference type="Gramene" id="GBG89467">
    <property type="protein sequence ID" value="GBG89467"/>
    <property type="gene ID" value="CBR_g49258"/>
</dbReference>
<feature type="region of interest" description="Disordered" evidence="1">
    <location>
        <begin position="833"/>
        <end position="926"/>
    </location>
</feature>
<proteinExistence type="predicted"/>
<accession>A0A388M4F7</accession>
<feature type="compositionally biased region" description="Basic and acidic residues" evidence="1">
    <location>
        <begin position="45"/>
        <end position="54"/>
    </location>
</feature>
<evidence type="ECO:0000313" key="3">
    <source>
        <dbReference type="Proteomes" id="UP000265515"/>
    </source>
</evidence>
<feature type="compositionally biased region" description="Low complexity" evidence="1">
    <location>
        <begin position="867"/>
        <end position="878"/>
    </location>
</feature>
<feature type="region of interest" description="Disordered" evidence="1">
    <location>
        <begin position="191"/>
        <end position="240"/>
    </location>
</feature>
<dbReference type="PANTHER" id="PTHR32166">
    <property type="entry name" value="OSJNBA0013A04.12 PROTEIN"/>
    <property type="match status" value="1"/>
</dbReference>
<dbReference type="InterPro" id="IPR012337">
    <property type="entry name" value="RNaseH-like_sf"/>
</dbReference>
<feature type="region of interest" description="Disordered" evidence="1">
    <location>
        <begin position="732"/>
        <end position="762"/>
    </location>
</feature>
<gene>
    <name evidence="2" type="ORF">CBR_g49258</name>
</gene>
<feature type="compositionally biased region" description="Gly residues" evidence="1">
    <location>
        <begin position="55"/>
        <end position="72"/>
    </location>
</feature>
<feature type="region of interest" description="Disordered" evidence="1">
    <location>
        <begin position="1"/>
        <end position="107"/>
    </location>
</feature>
<reference evidence="2 3" key="1">
    <citation type="journal article" date="2018" name="Cell">
        <title>The Chara Genome: Secondary Complexity and Implications for Plant Terrestrialization.</title>
        <authorList>
            <person name="Nishiyama T."/>
            <person name="Sakayama H."/>
            <person name="Vries J.D."/>
            <person name="Buschmann H."/>
            <person name="Saint-Marcoux D."/>
            <person name="Ullrich K.K."/>
            <person name="Haas F.B."/>
            <person name="Vanderstraeten L."/>
            <person name="Becker D."/>
            <person name="Lang D."/>
            <person name="Vosolsobe S."/>
            <person name="Rombauts S."/>
            <person name="Wilhelmsson P.K.I."/>
            <person name="Janitza P."/>
            <person name="Kern R."/>
            <person name="Heyl A."/>
            <person name="Rumpler F."/>
            <person name="Villalobos L.I.A.C."/>
            <person name="Clay J.M."/>
            <person name="Skokan R."/>
            <person name="Toyoda A."/>
            <person name="Suzuki Y."/>
            <person name="Kagoshima H."/>
            <person name="Schijlen E."/>
            <person name="Tajeshwar N."/>
            <person name="Catarino B."/>
            <person name="Hetherington A.J."/>
            <person name="Saltykova A."/>
            <person name="Bonnot C."/>
            <person name="Breuninger H."/>
            <person name="Symeonidi A."/>
            <person name="Radhakrishnan G.V."/>
            <person name="Van Nieuwerburgh F."/>
            <person name="Deforce D."/>
            <person name="Chang C."/>
            <person name="Karol K.G."/>
            <person name="Hedrich R."/>
            <person name="Ulvskov P."/>
            <person name="Glockner G."/>
            <person name="Delwiche C.F."/>
            <person name="Petrasek J."/>
            <person name="Van de Peer Y."/>
            <person name="Friml J."/>
            <person name="Beilby M."/>
            <person name="Dolan L."/>
            <person name="Kohara Y."/>
            <person name="Sugano S."/>
            <person name="Fujiyama A."/>
            <person name="Delaux P.-M."/>
            <person name="Quint M."/>
            <person name="TheiBen G."/>
            <person name="Hagemann M."/>
            <person name="Harholt J."/>
            <person name="Dunand C."/>
            <person name="Zachgo S."/>
            <person name="Langdale J."/>
            <person name="Maumus F."/>
            <person name="Straeten D.V.D."/>
            <person name="Gould S.B."/>
            <person name="Rensing S.A."/>
        </authorList>
    </citation>
    <scope>NUCLEOTIDE SEQUENCE [LARGE SCALE GENOMIC DNA]</scope>
    <source>
        <strain evidence="2 3">S276</strain>
    </source>
</reference>
<dbReference type="PANTHER" id="PTHR32166:SF123">
    <property type="entry name" value="BED-TYPE DOMAIN-CONTAINING PROTEIN"/>
    <property type="match status" value="1"/>
</dbReference>
<feature type="compositionally biased region" description="Acidic residues" evidence="1">
    <location>
        <begin position="743"/>
        <end position="752"/>
    </location>
</feature>
<organism evidence="2 3">
    <name type="scientific">Chara braunii</name>
    <name type="common">Braun's stonewort</name>
    <dbReference type="NCBI Taxonomy" id="69332"/>
    <lineage>
        <taxon>Eukaryota</taxon>
        <taxon>Viridiplantae</taxon>
        <taxon>Streptophyta</taxon>
        <taxon>Charophyceae</taxon>
        <taxon>Charales</taxon>
        <taxon>Characeae</taxon>
        <taxon>Chara</taxon>
    </lineage>
</organism>